<sequence length="391" mass="44285">MNGFKIHRAKWILPIFCPPIENGAIAISQGKILEVGNYKEIRKKINGEVIDHGEGILFPALVNVHTHLELSALKGIKKDNFVDWLSSIIVAKMGLKREKRKEAEKKAYNDLKITGTALFGNIKNIPENDNLPGEVIFFEFIGFNENIAQKRWKNWLNFIKTYPKVMPSAHSPYSVHPKFLKKIKKLARENKKIFSIHVAESEAEVEFLLTGKGKIASLLKEKGVWEDGLIPKKRPIDYLESLKILDSNTLCVHCIEVTQKEIEILKKYKVKICICPRSNANLGLKKPPLFLFKKFGLFLCLGTDSLASNEDLNLFKEMGYLLNEGIFSPSELLEMGTWKGSIALGFGCRFGTFFPHAEAKILFSPIIGKNLAEAVIISGIERKVRWIENYA</sequence>
<dbReference type="EMBL" id="DRBS01000014">
    <property type="protein sequence ID" value="HDD43297.1"/>
    <property type="molecule type" value="Genomic_DNA"/>
</dbReference>
<dbReference type="GO" id="GO:0016810">
    <property type="term" value="F:hydrolase activity, acting on carbon-nitrogen (but not peptide) bonds"/>
    <property type="evidence" value="ECO:0007669"/>
    <property type="project" value="InterPro"/>
</dbReference>
<dbReference type="InterPro" id="IPR011059">
    <property type="entry name" value="Metal-dep_hydrolase_composite"/>
</dbReference>
<dbReference type="InterPro" id="IPR006680">
    <property type="entry name" value="Amidohydro-rel"/>
</dbReference>
<name>A0A7C0Y347_DESA2</name>
<dbReference type="PANTHER" id="PTHR43794">
    <property type="entry name" value="AMINOHYDROLASE SSNA-RELATED"/>
    <property type="match status" value="1"/>
</dbReference>
<dbReference type="SUPFAM" id="SSF51556">
    <property type="entry name" value="Metallo-dependent hydrolases"/>
    <property type="match status" value="1"/>
</dbReference>
<protein>
    <recommendedName>
        <fullName evidence="2">Amidohydrolase-related domain-containing protein</fullName>
    </recommendedName>
</protein>
<dbReference type="InterPro" id="IPR050287">
    <property type="entry name" value="MTA/SAH_deaminase"/>
</dbReference>
<feature type="domain" description="Amidohydrolase-related" evidence="2">
    <location>
        <begin position="166"/>
        <end position="360"/>
    </location>
</feature>
<evidence type="ECO:0000313" key="3">
    <source>
        <dbReference type="EMBL" id="HDD43297.1"/>
    </source>
</evidence>
<dbReference type="AlphaFoldDB" id="A0A7C0Y347"/>
<organism evidence="3">
    <name type="scientific">Desulfofervidus auxilii</name>
    <dbReference type="NCBI Taxonomy" id="1621989"/>
    <lineage>
        <taxon>Bacteria</taxon>
        <taxon>Pseudomonadati</taxon>
        <taxon>Thermodesulfobacteriota</taxon>
        <taxon>Candidatus Desulfofervidia</taxon>
        <taxon>Candidatus Desulfofervidales</taxon>
        <taxon>Candidatus Desulfofervidaceae</taxon>
        <taxon>Candidatus Desulfofervidus</taxon>
    </lineage>
</organism>
<reference evidence="3" key="1">
    <citation type="journal article" date="2020" name="mSystems">
        <title>Genome- and Community-Level Interaction Insights into Carbon Utilization and Element Cycling Functions of Hydrothermarchaeota in Hydrothermal Sediment.</title>
        <authorList>
            <person name="Zhou Z."/>
            <person name="Liu Y."/>
            <person name="Xu W."/>
            <person name="Pan J."/>
            <person name="Luo Z.H."/>
            <person name="Li M."/>
        </authorList>
    </citation>
    <scope>NUCLEOTIDE SEQUENCE [LARGE SCALE GENOMIC DNA]</scope>
    <source>
        <strain evidence="3">HyVt-233</strain>
    </source>
</reference>
<dbReference type="Pfam" id="PF01979">
    <property type="entry name" value="Amidohydro_1"/>
    <property type="match status" value="1"/>
</dbReference>
<dbReference type="PANTHER" id="PTHR43794:SF11">
    <property type="entry name" value="AMIDOHYDROLASE-RELATED DOMAIN-CONTAINING PROTEIN"/>
    <property type="match status" value="1"/>
</dbReference>
<proteinExistence type="predicted"/>
<gene>
    <name evidence="3" type="ORF">ENG63_00345</name>
</gene>
<dbReference type="SUPFAM" id="SSF51338">
    <property type="entry name" value="Composite domain of metallo-dependent hydrolases"/>
    <property type="match status" value="1"/>
</dbReference>
<accession>A0A7C0Y347</accession>
<keyword evidence="1" id="KW-0378">Hydrolase</keyword>
<evidence type="ECO:0000259" key="2">
    <source>
        <dbReference type="Pfam" id="PF01979"/>
    </source>
</evidence>
<dbReference type="Proteomes" id="UP000886289">
    <property type="component" value="Unassembled WGS sequence"/>
</dbReference>
<dbReference type="Gene3D" id="3.20.20.140">
    <property type="entry name" value="Metal-dependent hydrolases"/>
    <property type="match status" value="1"/>
</dbReference>
<comment type="caution">
    <text evidence="3">The sequence shown here is derived from an EMBL/GenBank/DDBJ whole genome shotgun (WGS) entry which is preliminary data.</text>
</comment>
<dbReference type="InterPro" id="IPR032466">
    <property type="entry name" value="Metal_Hydrolase"/>
</dbReference>
<dbReference type="Gene3D" id="2.30.40.10">
    <property type="entry name" value="Urease, subunit C, domain 1"/>
    <property type="match status" value="1"/>
</dbReference>
<evidence type="ECO:0000256" key="1">
    <source>
        <dbReference type="ARBA" id="ARBA00022801"/>
    </source>
</evidence>